<proteinExistence type="predicted"/>
<gene>
    <name evidence="7" type="ORF">ACFQE1_14725</name>
</gene>
<evidence type="ECO:0000313" key="8">
    <source>
        <dbReference type="Proteomes" id="UP001596328"/>
    </source>
</evidence>
<evidence type="ECO:0000256" key="1">
    <source>
        <dbReference type="ARBA" id="ARBA00022491"/>
    </source>
</evidence>
<feature type="DNA-binding region" description="H-T-H motif" evidence="5">
    <location>
        <begin position="35"/>
        <end position="54"/>
    </location>
</feature>
<reference evidence="7 8" key="1">
    <citation type="journal article" date="2019" name="Int. J. Syst. Evol. Microbiol.">
        <title>The Global Catalogue of Microorganisms (GCM) 10K type strain sequencing project: providing services to taxonomists for standard genome sequencing and annotation.</title>
        <authorList>
            <consortium name="The Broad Institute Genomics Platform"/>
            <consortium name="The Broad Institute Genome Sequencing Center for Infectious Disease"/>
            <person name="Wu L."/>
            <person name="Ma J."/>
        </authorList>
    </citation>
    <scope>NUCLEOTIDE SEQUENCE [LARGE SCALE GENOMIC DNA]</scope>
    <source>
        <strain evidence="7 8">NBRC 111368</strain>
    </source>
</reference>
<comment type="caution">
    <text evidence="7">The sequence shown here is derived from an EMBL/GenBank/DDBJ whole genome shotgun (WGS) entry which is preliminary data.</text>
</comment>
<dbReference type="Gene3D" id="1.10.357.10">
    <property type="entry name" value="Tetracycline Repressor, domain 2"/>
    <property type="match status" value="1"/>
</dbReference>
<dbReference type="InterPro" id="IPR009057">
    <property type="entry name" value="Homeodomain-like_sf"/>
</dbReference>
<evidence type="ECO:0000313" key="7">
    <source>
        <dbReference type="EMBL" id="MFC6725598.1"/>
    </source>
</evidence>
<sequence>MSDEPSFLTDPTGTREQIMRATYLALREHGYADLTIKRIGGEFEKSVSLLYQHYDGKDELLLEFLSFMLDEFQRSLPPLSADDPATHLDAVLDHAFAPDPPTECREFEATMVELRAQAASDERYRERFTDHDRFFRDRLARVLRAGIEDGTFREVDPEAVAAFLFAAV</sequence>
<dbReference type="Proteomes" id="UP001596328">
    <property type="component" value="Unassembled WGS sequence"/>
</dbReference>
<dbReference type="Pfam" id="PF13977">
    <property type="entry name" value="TetR_C_6"/>
    <property type="match status" value="1"/>
</dbReference>
<dbReference type="PANTHER" id="PTHR30055">
    <property type="entry name" value="HTH-TYPE TRANSCRIPTIONAL REGULATOR RUTR"/>
    <property type="match status" value="1"/>
</dbReference>
<evidence type="ECO:0000259" key="6">
    <source>
        <dbReference type="PROSITE" id="PS50977"/>
    </source>
</evidence>
<dbReference type="PANTHER" id="PTHR30055:SF234">
    <property type="entry name" value="HTH-TYPE TRANSCRIPTIONAL REGULATOR BETI"/>
    <property type="match status" value="1"/>
</dbReference>
<dbReference type="SUPFAM" id="SSF48498">
    <property type="entry name" value="Tetracyclin repressor-like, C-terminal domain"/>
    <property type="match status" value="1"/>
</dbReference>
<dbReference type="InterPro" id="IPR039538">
    <property type="entry name" value="BetI_C"/>
</dbReference>
<keyword evidence="1" id="KW-0678">Repressor</keyword>
<dbReference type="InterPro" id="IPR050109">
    <property type="entry name" value="HTH-type_TetR-like_transc_reg"/>
</dbReference>
<name>A0ABD5S2V0_9EURY</name>
<dbReference type="InterPro" id="IPR001647">
    <property type="entry name" value="HTH_TetR"/>
</dbReference>
<keyword evidence="8" id="KW-1185">Reference proteome</keyword>
<evidence type="ECO:0000256" key="2">
    <source>
        <dbReference type="ARBA" id="ARBA00023015"/>
    </source>
</evidence>
<feature type="domain" description="HTH tetR-type" evidence="6">
    <location>
        <begin position="12"/>
        <end position="72"/>
    </location>
</feature>
<feature type="non-terminal residue" evidence="7">
    <location>
        <position position="168"/>
    </location>
</feature>
<dbReference type="PROSITE" id="PS50977">
    <property type="entry name" value="HTH_TETR_2"/>
    <property type="match status" value="1"/>
</dbReference>
<evidence type="ECO:0000256" key="3">
    <source>
        <dbReference type="ARBA" id="ARBA00023125"/>
    </source>
</evidence>
<keyword evidence="4" id="KW-0804">Transcription</keyword>
<dbReference type="AlphaFoldDB" id="A0ABD5S2V0"/>
<organism evidence="7 8">
    <name type="scientific">Halobium palmae</name>
    <dbReference type="NCBI Taxonomy" id="1776492"/>
    <lineage>
        <taxon>Archaea</taxon>
        <taxon>Methanobacteriati</taxon>
        <taxon>Methanobacteriota</taxon>
        <taxon>Stenosarchaea group</taxon>
        <taxon>Halobacteria</taxon>
        <taxon>Halobacteriales</taxon>
        <taxon>Haloferacaceae</taxon>
        <taxon>Halobium</taxon>
    </lineage>
</organism>
<accession>A0ABD5S2V0</accession>
<keyword evidence="2" id="KW-0805">Transcription regulation</keyword>
<evidence type="ECO:0000256" key="4">
    <source>
        <dbReference type="ARBA" id="ARBA00023163"/>
    </source>
</evidence>
<keyword evidence="3 5" id="KW-0238">DNA-binding</keyword>
<dbReference type="InterPro" id="IPR036271">
    <property type="entry name" value="Tet_transcr_reg_TetR-rel_C_sf"/>
</dbReference>
<dbReference type="SUPFAM" id="SSF46689">
    <property type="entry name" value="Homeodomain-like"/>
    <property type="match status" value="1"/>
</dbReference>
<dbReference type="GO" id="GO:0003677">
    <property type="term" value="F:DNA binding"/>
    <property type="evidence" value="ECO:0007669"/>
    <property type="project" value="UniProtKB-UniRule"/>
</dbReference>
<evidence type="ECO:0000256" key="5">
    <source>
        <dbReference type="PROSITE-ProRule" id="PRU00335"/>
    </source>
</evidence>
<dbReference type="EMBL" id="JBHSWU010000607">
    <property type="protein sequence ID" value="MFC6725598.1"/>
    <property type="molecule type" value="Genomic_DNA"/>
</dbReference>
<protein>
    <submittedName>
        <fullName evidence="7">TetR/AcrR family transcriptional regulator</fullName>
    </submittedName>
</protein>
<dbReference type="Pfam" id="PF00440">
    <property type="entry name" value="TetR_N"/>
    <property type="match status" value="1"/>
</dbReference>